<evidence type="ECO:0000259" key="2">
    <source>
        <dbReference type="Pfam" id="PF05050"/>
    </source>
</evidence>
<feature type="domain" description="Methyltransferase FkbM" evidence="2">
    <location>
        <begin position="74"/>
        <end position="203"/>
    </location>
</feature>
<dbReference type="EMBL" id="JACSQV010000023">
    <property type="protein sequence ID" value="MBD7920224.1"/>
    <property type="molecule type" value="Genomic_DNA"/>
</dbReference>
<reference evidence="3 4" key="1">
    <citation type="submission" date="2020-08" db="EMBL/GenBank/DDBJ databases">
        <title>A Genomic Blueprint of the Chicken Gut Microbiome.</title>
        <authorList>
            <person name="Gilroy R."/>
            <person name="Ravi A."/>
            <person name="Getino M."/>
            <person name="Pursley I."/>
            <person name="Horton D.L."/>
            <person name="Alikhan N.-F."/>
            <person name="Baker D."/>
            <person name="Gharbi K."/>
            <person name="Hall N."/>
            <person name="Watson M."/>
            <person name="Adriaenssens E.M."/>
            <person name="Foster-Nyarko E."/>
            <person name="Jarju S."/>
            <person name="Secka A."/>
            <person name="Antonio M."/>
            <person name="Oren A."/>
            <person name="Chaudhuri R."/>
            <person name="La Ragione R.M."/>
            <person name="Hildebrand F."/>
            <person name="Pallen M.J."/>
        </authorList>
    </citation>
    <scope>NUCLEOTIDE SEQUENCE [LARGE SCALE GENOMIC DNA]</scope>
    <source>
        <strain evidence="3 4">Sa3CUA2</strain>
    </source>
</reference>
<dbReference type="Gene3D" id="3.40.50.150">
    <property type="entry name" value="Vaccinia Virus protein VP39"/>
    <property type="match status" value="1"/>
</dbReference>
<dbReference type="RefSeq" id="WP_191784868.1">
    <property type="nucleotide sequence ID" value="NZ_JACSQV010000023.1"/>
</dbReference>
<evidence type="ECO:0000313" key="4">
    <source>
        <dbReference type="Proteomes" id="UP000604241"/>
    </source>
</evidence>
<name>A0ABR8QIG8_9CELL</name>
<sequence>MTGDRTPRTRGRLHRPAAHPDVPGTTRVRTDAGPLLLHADDGIMLPYLRGHATWEPAVGALLRRVVRPGATFVDVGANVGYFTRLIATTCSPRRILAFEPHPAIVPVLRRNVAGLAPAVEVHAIALGAHEARVSLRSTEHNIGDTRVSLTSAPDDVQAPMRRFDDVTRGRVDVVKIDVQGFEAEVLEGMTRTIAANPQMVVVAELWPAALVERGVRPQDVLAGYRAAGFEVHLLHGGAPLRTTDAEILHHAATVGPDGQADIVLYRPL</sequence>
<gene>
    <name evidence="3" type="ORF">H9657_18280</name>
</gene>
<accession>A0ABR8QIG8</accession>
<proteinExistence type="predicted"/>
<dbReference type="InterPro" id="IPR029063">
    <property type="entry name" value="SAM-dependent_MTases_sf"/>
</dbReference>
<dbReference type="Pfam" id="PF05050">
    <property type="entry name" value="Methyltransf_21"/>
    <property type="match status" value="1"/>
</dbReference>
<dbReference type="InterPro" id="IPR052514">
    <property type="entry name" value="SAM-dependent_MTase"/>
</dbReference>
<dbReference type="NCBIfam" id="TIGR01444">
    <property type="entry name" value="fkbM_fam"/>
    <property type="match status" value="1"/>
</dbReference>
<dbReference type="Proteomes" id="UP000604241">
    <property type="component" value="Unassembled WGS sequence"/>
</dbReference>
<dbReference type="GO" id="GO:0032259">
    <property type="term" value="P:methylation"/>
    <property type="evidence" value="ECO:0007669"/>
    <property type="project" value="UniProtKB-KW"/>
</dbReference>
<feature type="compositionally biased region" description="Basic residues" evidence="1">
    <location>
        <begin position="8"/>
        <end position="17"/>
    </location>
</feature>
<dbReference type="PANTHER" id="PTHR34203:SF15">
    <property type="entry name" value="SLL1173 PROTEIN"/>
    <property type="match status" value="1"/>
</dbReference>
<keyword evidence="3" id="KW-0489">Methyltransferase</keyword>
<comment type="caution">
    <text evidence="3">The sequence shown here is derived from an EMBL/GenBank/DDBJ whole genome shotgun (WGS) entry which is preliminary data.</text>
</comment>
<dbReference type="SUPFAM" id="SSF53335">
    <property type="entry name" value="S-adenosyl-L-methionine-dependent methyltransferases"/>
    <property type="match status" value="1"/>
</dbReference>
<evidence type="ECO:0000313" key="3">
    <source>
        <dbReference type="EMBL" id="MBD7920224.1"/>
    </source>
</evidence>
<keyword evidence="4" id="KW-1185">Reference proteome</keyword>
<dbReference type="GO" id="GO:0008168">
    <property type="term" value="F:methyltransferase activity"/>
    <property type="evidence" value="ECO:0007669"/>
    <property type="project" value="UniProtKB-KW"/>
</dbReference>
<organism evidence="3 4">
    <name type="scientific">Cellulomonas avistercoris</name>
    <dbReference type="NCBI Taxonomy" id="2762242"/>
    <lineage>
        <taxon>Bacteria</taxon>
        <taxon>Bacillati</taxon>
        <taxon>Actinomycetota</taxon>
        <taxon>Actinomycetes</taxon>
        <taxon>Micrococcales</taxon>
        <taxon>Cellulomonadaceae</taxon>
        <taxon>Cellulomonas</taxon>
    </lineage>
</organism>
<dbReference type="InterPro" id="IPR006342">
    <property type="entry name" value="FkbM_mtfrase"/>
</dbReference>
<evidence type="ECO:0000256" key="1">
    <source>
        <dbReference type="SAM" id="MobiDB-lite"/>
    </source>
</evidence>
<keyword evidence="3" id="KW-0808">Transferase</keyword>
<dbReference type="PANTHER" id="PTHR34203">
    <property type="entry name" value="METHYLTRANSFERASE, FKBM FAMILY PROTEIN"/>
    <property type="match status" value="1"/>
</dbReference>
<protein>
    <submittedName>
        <fullName evidence="3">FkbM family methyltransferase</fullName>
    </submittedName>
</protein>
<feature type="region of interest" description="Disordered" evidence="1">
    <location>
        <begin position="1"/>
        <end position="29"/>
    </location>
</feature>